<dbReference type="RefSeq" id="XP_018188657.1">
    <property type="nucleotide sequence ID" value="XM_018332664.1"/>
</dbReference>
<evidence type="ECO:0000313" key="1">
    <source>
        <dbReference type="EMBL" id="KZF23102.1"/>
    </source>
</evidence>
<reference evidence="1 2" key="1">
    <citation type="journal article" date="2016" name="Fungal Biol.">
        <title>The genome of Xylona heveae provides a window into fungal endophytism.</title>
        <authorList>
            <person name="Gazis R."/>
            <person name="Kuo A."/>
            <person name="Riley R."/>
            <person name="LaButti K."/>
            <person name="Lipzen A."/>
            <person name="Lin J."/>
            <person name="Amirebrahimi M."/>
            <person name="Hesse C.N."/>
            <person name="Spatafora J.W."/>
            <person name="Henrissat B."/>
            <person name="Hainaut M."/>
            <person name="Grigoriev I.V."/>
            <person name="Hibbett D.S."/>
        </authorList>
    </citation>
    <scope>NUCLEOTIDE SEQUENCE [LARGE SCALE GENOMIC DNA]</scope>
    <source>
        <strain evidence="1 2">TC161</strain>
    </source>
</reference>
<sequence length="200" mass="23028">METFKSMETVVGYNNRERFSAADVELVEAARMVFMDSTKLAHTMFPDLSTVKMQLAKHIANVGSRSYRNPEIFKYLSDDEYGGVYDKLAKGNVPRIYTFAKLARLANNEYHAVAKVFQHIIKWVNPAYQPAGNASKSRKHEQWKDLIRPYLNMSLPTKKFLNTQLDAADDFIVRVLIHFTGDDRDIWLEKSIAASYVRKV</sequence>
<organism evidence="1 2">
    <name type="scientific">Xylona heveae (strain CBS 132557 / TC161)</name>
    <dbReference type="NCBI Taxonomy" id="1328760"/>
    <lineage>
        <taxon>Eukaryota</taxon>
        <taxon>Fungi</taxon>
        <taxon>Dikarya</taxon>
        <taxon>Ascomycota</taxon>
        <taxon>Pezizomycotina</taxon>
        <taxon>Xylonomycetes</taxon>
        <taxon>Xylonales</taxon>
        <taxon>Xylonaceae</taxon>
        <taxon>Xylona</taxon>
    </lineage>
</organism>
<name>A0A165H7P9_XYLHT</name>
<proteinExistence type="predicted"/>
<keyword evidence="2" id="KW-1185">Reference proteome</keyword>
<evidence type="ECO:0000313" key="2">
    <source>
        <dbReference type="Proteomes" id="UP000076632"/>
    </source>
</evidence>
<dbReference type="GeneID" id="28897801"/>
<gene>
    <name evidence="1" type="ORF">L228DRAFT_247557</name>
</gene>
<dbReference type="EMBL" id="KV407458">
    <property type="protein sequence ID" value="KZF23102.1"/>
    <property type="molecule type" value="Genomic_DNA"/>
</dbReference>
<protein>
    <submittedName>
        <fullName evidence="1">Uncharacterized protein</fullName>
    </submittedName>
</protein>
<accession>A0A165H7P9</accession>
<dbReference type="Proteomes" id="UP000076632">
    <property type="component" value="Unassembled WGS sequence"/>
</dbReference>
<dbReference type="AlphaFoldDB" id="A0A165H7P9"/>
<dbReference type="InParanoid" id="A0A165H7P9"/>